<proteinExistence type="predicted"/>
<dbReference type="Proteomes" id="UP000570288">
    <property type="component" value="Unassembled WGS sequence"/>
</dbReference>
<feature type="non-terminal residue" evidence="2">
    <location>
        <position position="78"/>
    </location>
</feature>
<organism evidence="2 3">
    <name type="scientific">Oxylabes madagascariensis</name>
    <name type="common">white-throated Oxylabes</name>
    <dbReference type="NCBI Taxonomy" id="98144"/>
    <lineage>
        <taxon>Eukaryota</taxon>
        <taxon>Metazoa</taxon>
        <taxon>Chordata</taxon>
        <taxon>Craniata</taxon>
        <taxon>Vertebrata</taxon>
        <taxon>Euteleostomi</taxon>
        <taxon>Archelosauria</taxon>
        <taxon>Archosauria</taxon>
        <taxon>Dinosauria</taxon>
        <taxon>Saurischia</taxon>
        <taxon>Theropoda</taxon>
        <taxon>Coelurosauria</taxon>
        <taxon>Aves</taxon>
        <taxon>Neognathae</taxon>
        <taxon>Neoaves</taxon>
        <taxon>Telluraves</taxon>
        <taxon>Australaves</taxon>
        <taxon>Passeriformes</taxon>
        <taxon>Sylvioidea</taxon>
        <taxon>Timaliidae</taxon>
        <taxon>Oxylabes</taxon>
    </lineage>
</organism>
<dbReference type="OrthoDB" id="5414888at2759"/>
<dbReference type="GO" id="GO:0006364">
    <property type="term" value="P:rRNA processing"/>
    <property type="evidence" value="ECO:0007669"/>
    <property type="project" value="InterPro"/>
</dbReference>
<dbReference type="AlphaFoldDB" id="A0A7L2R3M7"/>
<dbReference type="GO" id="GO:0032040">
    <property type="term" value="C:small-subunit processome"/>
    <property type="evidence" value="ECO:0007669"/>
    <property type="project" value="InterPro"/>
</dbReference>
<accession>A0A7L2R3M7</accession>
<evidence type="ECO:0000313" key="2">
    <source>
        <dbReference type="EMBL" id="NXS03689.1"/>
    </source>
</evidence>
<protein>
    <submittedName>
        <fullName evidence="2">TBL3 protein</fullName>
    </submittedName>
</protein>
<sequence>DVTEIEEKEAQAKQEEQILKEQELSNLLHEKRYLKALGLAISLDRPHTVLTVVKAILKEPEGRRHLEENIVRLRKDQK</sequence>
<name>A0A7L2R3M7_9PASS</name>
<dbReference type="EMBL" id="VYZR01322131">
    <property type="protein sequence ID" value="NXS03689.1"/>
    <property type="molecule type" value="Genomic_DNA"/>
</dbReference>
<evidence type="ECO:0000313" key="3">
    <source>
        <dbReference type="Proteomes" id="UP000570288"/>
    </source>
</evidence>
<feature type="non-terminal residue" evidence="2">
    <location>
        <position position="1"/>
    </location>
</feature>
<feature type="domain" description="U3 small nucleolar RNA-associated protein 13 C-terminal" evidence="1">
    <location>
        <begin position="21"/>
        <end position="77"/>
    </location>
</feature>
<keyword evidence="3" id="KW-1185">Reference proteome</keyword>
<gene>
    <name evidence="2" type="primary">Tbl3</name>
    <name evidence="2" type="ORF">OXYMAD_R01520</name>
</gene>
<comment type="caution">
    <text evidence="2">The sequence shown here is derived from an EMBL/GenBank/DDBJ whole genome shotgun (WGS) entry which is preliminary data.</text>
</comment>
<evidence type="ECO:0000259" key="1">
    <source>
        <dbReference type="Pfam" id="PF08625"/>
    </source>
</evidence>
<reference evidence="2 3" key="1">
    <citation type="submission" date="2019-09" db="EMBL/GenBank/DDBJ databases">
        <title>Bird 10,000 Genomes (B10K) Project - Family phase.</title>
        <authorList>
            <person name="Zhang G."/>
        </authorList>
    </citation>
    <scope>NUCLEOTIDE SEQUENCE [LARGE SCALE GENOMIC DNA]</scope>
    <source>
        <strain evidence="2">B10K-DU-002-81</strain>
    </source>
</reference>
<dbReference type="InterPro" id="IPR013934">
    <property type="entry name" value="Utp13_C"/>
</dbReference>
<dbReference type="Pfam" id="PF08625">
    <property type="entry name" value="Utp13"/>
    <property type="match status" value="1"/>
</dbReference>